<evidence type="ECO:0000313" key="2">
    <source>
        <dbReference type="EMBL" id="RRT40818.1"/>
    </source>
</evidence>
<comment type="caution">
    <text evidence="2">The sequence shown here is derived from an EMBL/GenBank/DDBJ whole genome shotgun (WGS) entry which is preliminary data.</text>
</comment>
<reference evidence="2 3" key="1">
    <citation type="journal article" date="2014" name="Agronomy (Basel)">
        <title>A Draft Genome Sequence for Ensete ventricosum, the Drought-Tolerant Tree Against Hunger.</title>
        <authorList>
            <person name="Harrison J."/>
            <person name="Moore K.A."/>
            <person name="Paszkiewicz K."/>
            <person name="Jones T."/>
            <person name="Grant M."/>
            <person name="Ambacheew D."/>
            <person name="Muzemil S."/>
            <person name="Studholme D.J."/>
        </authorList>
    </citation>
    <scope>NUCLEOTIDE SEQUENCE [LARGE SCALE GENOMIC DNA]</scope>
</reference>
<feature type="region of interest" description="Disordered" evidence="1">
    <location>
        <begin position="38"/>
        <end position="82"/>
    </location>
</feature>
<dbReference type="Proteomes" id="UP000287651">
    <property type="component" value="Unassembled WGS sequence"/>
</dbReference>
<dbReference type="EMBL" id="AMZH03019080">
    <property type="protein sequence ID" value="RRT40818.1"/>
    <property type="molecule type" value="Genomic_DNA"/>
</dbReference>
<organism evidence="2 3">
    <name type="scientific">Ensete ventricosum</name>
    <name type="common">Abyssinian banana</name>
    <name type="synonym">Musa ensete</name>
    <dbReference type="NCBI Taxonomy" id="4639"/>
    <lineage>
        <taxon>Eukaryota</taxon>
        <taxon>Viridiplantae</taxon>
        <taxon>Streptophyta</taxon>
        <taxon>Embryophyta</taxon>
        <taxon>Tracheophyta</taxon>
        <taxon>Spermatophyta</taxon>
        <taxon>Magnoliopsida</taxon>
        <taxon>Liliopsida</taxon>
        <taxon>Zingiberales</taxon>
        <taxon>Musaceae</taxon>
        <taxon>Ensete</taxon>
    </lineage>
</organism>
<dbReference type="AlphaFoldDB" id="A0A426XMS4"/>
<evidence type="ECO:0000256" key="1">
    <source>
        <dbReference type="SAM" id="MobiDB-lite"/>
    </source>
</evidence>
<gene>
    <name evidence="2" type="ORF">B296_00038647</name>
</gene>
<sequence length="128" mass="13437">MAGPSTFVGMAVETWRYHKAGKAKGKFRCVEKSVWRPTQRTVGTTGTAGGPGPSLCLGGRAKKVTPSPFSRSPSLEISKEGRRRDVAAKGVLVEGLVIFPWPLQGFQKLGAAGAGRGGGGGRGDRWGR</sequence>
<feature type="region of interest" description="Disordered" evidence="1">
    <location>
        <begin position="108"/>
        <end position="128"/>
    </location>
</feature>
<feature type="compositionally biased region" description="Gly residues" evidence="1">
    <location>
        <begin position="112"/>
        <end position="121"/>
    </location>
</feature>
<evidence type="ECO:0000313" key="3">
    <source>
        <dbReference type="Proteomes" id="UP000287651"/>
    </source>
</evidence>
<proteinExistence type="predicted"/>
<accession>A0A426XMS4</accession>
<name>A0A426XMS4_ENSVE</name>
<protein>
    <submittedName>
        <fullName evidence="2">Uncharacterized protein</fullName>
    </submittedName>
</protein>